<dbReference type="AlphaFoldDB" id="A0A1Q3ELZ9"/>
<reference evidence="2 3" key="1">
    <citation type="submission" date="2016-08" db="EMBL/GenBank/DDBJ databases">
        <authorList>
            <consortium name="Lentinula edodes genome sequencing consortium"/>
            <person name="Sakamoto Y."/>
            <person name="Nakade K."/>
            <person name="Sato S."/>
            <person name="Yoshida Y."/>
            <person name="Miyazaki K."/>
            <person name="Natsume S."/>
            <person name="Konno N."/>
        </authorList>
    </citation>
    <scope>NUCLEOTIDE SEQUENCE [LARGE SCALE GENOMIC DNA]</scope>
    <source>
        <strain evidence="2 3">NBRC 111202</strain>
    </source>
</reference>
<dbReference type="EMBL" id="BDGU01000608">
    <property type="protein sequence ID" value="GAW08222.1"/>
    <property type="molecule type" value="Genomic_DNA"/>
</dbReference>
<evidence type="ECO:0000256" key="1">
    <source>
        <dbReference type="SAM" id="MobiDB-lite"/>
    </source>
</evidence>
<feature type="compositionally biased region" description="Polar residues" evidence="1">
    <location>
        <begin position="111"/>
        <end position="120"/>
    </location>
</feature>
<comment type="caution">
    <text evidence="2">The sequence shown here is derived from an EMBL/GenBank/DDBJ whole genome shotgun (WGS) entry which is preliminary data.</text>
</comment>
<dbReference type="Proteomes" id="UP000188533">
    <property type="component" value="Unassembled WGS sequence"/>
</dbReference>
<accession>A0A1Q3ELZ9</accession>
<feature type="region of interest" description="Disordered" evidence="1">
    <location>
        <begin position="1"/>
        <end position="39"/>
    </location>
</feature>
<reference evidence="2 3" key="2">
    <citation type="submission" date="2017-02" db="EMBL/GenBank/DDBJ databases">
        <title>A genome survey and senescence transcriptome analysis in Lentinula edodes.</title>
        <authorList>
            <person name="Sakamoto Y."/>
            <person name="Nakade K."/>
            <person name="Sato S."/>
            <person name="Yoshida Y."/>
            <person name="Miyazaki K."/>
            <person name="Natsume S."/>
            <person name="Konno N."/>
        </authorList>
    </citation>
    <scope>NUCLEOTIDE SEQUENCE [LARGE SCALE GENOMIC DNA]</scope>
    <source>
        <strain evidence="2 3">NBRC 111202</strain>
    </source>
</reference>
<feature type="region of interest" description="Disordered" evidence="1">
    <location>
        <begin position="95"/>
        <end position="135"/>
    </location>
</feature>
<evidence type="ECO:0000313" key="3">
    <source>
        <dbReference type="Proteomes" id="UP000188533"/>
    </source>
</evidence>
<protein>
    <submittedName>
        <fullName evidence="2">Uncharacterized protein</fullName>
    </submittedName>
</protein>
<evidence type="ECO:0000313" key="2">
    <source>
        <dbReference type="EMBL" id="GAW08222.1"/>
    </source>
</evidence>
<proteinExistence type="predicted"/>
<gene>
    <name evidence="2" type="ORF">LENED_010270</name>
</gene>
<sequence length="135" mass="14989">MARLDLDQPSTSSSIQLPAPTLNDLLNPAGPEIDEENLSFNISDPYGATALEDGENKDDEEMDDMGVIPIITRASIDRLKIELLVNLSCGKLLERYNPPSQMKNVPKEKPSNTQSQQASKKWSAKDSEWSLDSVW</sequence>
<organism evidence="2 3">
    <name type="scientific">Lentinula edodes</name>
    <name type="common">Shiitake mushroom</name>
    <name type="synonym">Lentinus edodes</name>
    <dbReference type="NCBI Taxonomy" id="5353"/>
    <lineage>
        <taxon>Eukaryota</taxon>
        <taxon>Fungi</taxon>
        <taxon>Dikarya</taxon>
        <taxon>Basidiomycota</taxon>
        <taxon>Agaricomycotina</taxon>
        <taxon>Agaricomycetes</taxon>
        <taxon>Agaricomycetidae</taxon>
        <taxon>Agaricales</taxon>
        <taxon>Marasmiineae</taxon>
        <taxon>Omphalotaceae</taxon>
        <taxon>Lentinula</taxon>
    </lineage>
</organism>
<name>A0A1Q3ELZ9_LENED</name>
<keyword evidence="3" id="KW-1185">Reference proteome</keyword>